<dbReference type="AlphaFoldDB" id="A0AAC9PV44"/>
<dbReference type="RefSeq" id="WP_232237553.1">
    <property type="nucleotide sequence ID" value="NZ_CP016076.1"/>
</dbReference>
<name>A0AAC9PV44_9PSEU</name>
<dbReference type="InterPro" id="IPR007278">
    <property type="entry name" value="DUF397"/>
</dbReference>
<protein>
    <submittedName>
        <fullName evidence="2">DUF397 family protein</fullName>
    </submittedName>
</protein>
<evidence type="ECO:0000313" key="2">
    <source>
        <dbReference type="EMBL" id="APU17873.1"/>
    </source>
</evidence>
<dbReference type="Pfam" id="PF04149">
    <property type="entry name" value="DUF397"/>
    <property type="match status" value="1"/>
</dbReference>
<evidence type="ECO:0000313" key="3">
    <source>
        <dbReference type="Proteomes" id="UP000185511"/>
    </source>
</evidence>
<feature type="domain" description="DUF397" evidence="1">
    <location>
        <begin position="10"/>
        <end position="60"/>
    </location>
</feature>
<reference evidence="3" key="1">
    <citation type="submission" date="2016-06" db="EMBL/GenBank/DDBJ databases">
        <title>Complete genome sequence of Actinoalloteichus fjordicus DSM 46855 (=ADI127-17), type strain of the new species Actinoalloteichus fjordicus.</title>
        <authorList>
            <person name="Ruckert C."/>
            <person name="Nouioui I."/>
            <person name="Willmese J."/>
            <person name="van Wezel G."/>
            <person name="Klenk H.-P."/>
            <person name="Kalinowski J."/>
            <person name="Zotchev S.B."/>
        </authorList>
    </citation>
    <scope>NUCLEOTIDE SEQUENCE [LARGE SCALE GENOMIC DNA]</scope>
    <source>
        <strain evidence="3">ADI127-7</strain>
    </source>
</reference>
<dbReference type="Proteomes" id="UP000185511">
    <property type="component" value="Chromosome"/>
</dbReference>
<keyword evidence="3" id="KW-1185">Reference proteome</keyword>
<dbReference type="KEGG" id="acad:UA74_29405"/>
<evidence type="ECO:0000259" key="1">
    <source>
        <dbReference type="Pfam" id="PF04149"/>
    </source>
</evidence>
<organism evidence="2 3">
    <name type="scientific">Actinoalloteichus fjordicus</name>
    <dbReference type="NCBI Taxonomy" id="1612552"/>
    <lineage>
        <taxon>Bacteria</taxon>
        <taxon>Bacillati</taxon>
        <taxon>Actinomycetota</taxon>
        <taxon>Actinomycetes</taxon>
        <taxon>Pseudonocardiales</taxon>
        <taxon>Pseudonocardiaceae</taxon>
        <taxon>Actinoalloteichus</taxon>
    </lineage>
</organism>
<gene>
    <name evidence="2" type="ORF">UA74_29405</name>
</gene>
<dbReference type="EMBL" id="CP016076">
    <property type="protein sequence ID" value="APU17873.1"/>
    <property type="molecule type" value="Genomic_DNA"/>
</dbReference>
<proteinExistence type="predicted"/>
<sequence>MNTSVPVITAWRVSTHSGGEGNCVEIGQTPGLVGIRDTKNRDGGTLLVDRAAFIAFLTSITR</sequence>
<accession>A0AAC9PV44</accession>